<dbReference type="Pfam" id="PF01096">
    <property type="entry name" value="Zn_ribbon_TFIIS"/>
    <property type="match status" value="1"/>
</dbReference>
<dbReference type="SMART" id="SM00440">
    <property type="entry name" value="ZnF_C2C2"/>
    <property type="match status" value="1"/>
</dbReference>
<dbReference type="InterPro" id="IPR001222">
    <property type="entry name" value="Znf_TFIIS"/>
</dbReference>
<dbReference type="GO" id="GO:0003676">
    <property type="term" value="F:nucleic acid binding"/>
    <property type="evidence" value="ECO:0007669"/>
    <property type="project" value="InterPro"/>
</dbReference>
<dbReference type="AlphaFoldDB" id="A0A9P7Z3L3"/>
<name>A0A9P7Z3L3_9HELO</name>
<gene>
    <name evidence="10" type="ORF">BJ878DRAFT_440885</name>
</gene>
<reference evidence="10" key="1">
    <citation type="journal article" date="2021" name="IMA Fungus">
        <title>Genomic characterization of three marine fungi, including Emericellopsis atlantica sp. nov. with signatures of a generalist lifestyle and marine biomass degradation.</title>
        <authorList>
            <person name="Hagestad O.C."/>
            <person name="Hou L."/>
            <person name="Andersen J.H."/>
            <person name="Hansen E.H."/>
            <person name="Altermark B."/>
            <person name="Li C."/>
            <person name="Kuhnert E."/>
            <person name="Cox R.J."/>
            <person name="Crous P.W."/>
            <person name="Spatafora J.W."/>
            <person name="Lail K."/>
            <person name="Amirebrahimi M."/>
            <person name="Lipzen A."/>
            <person name="Pangilinan J."/>
            <person name="Andreopoulos W."/>
            <person name="Hayes R.D."/>
            <person name="Ng V."/>
            <person name="Grigoriev I.V."/>
            <person name="Jackson S.A."/>
            <person name="Sutton T.D.S."/>
            <person name="Dobson A.D.W."/>
            <person name="Rama T."/>
        </authorList>
    </citation>
    <scope>NUCLEOTIDE SEQUENCE</scope>
    <source>
        <strain evidence="10">TRa3180A</strain>
    </source>
</reference>
<keyword evidence="3 6" id="KW-0862">Zinc</keyword>
<evidence type="ECO:0000256" key="2">
    <source>
        <dbReference type="ARBA" id="ARBA00022771"/>
    </source>
</evidence>
<feature type="compositionally biased region" description="Polar residues" evidence="8">
    <location>
        <begin position="40"/>
        <end position="55"/>
    </location>
</feature>
<comment type="caution">
    <text evidence="10">The sequence shown here is derived from an EMBL/GenBank/DDBJ whole genome shotgun (WGS) entry which is preliminary data.</text>
</comment>
<proteinExistence type="inferred from homology"/>
<feature type="domain" description="TFIIS-type" evidence="9">
    <location>
        <begin position="79"/>
        <end position="119"/>
    </location>
</feature>
<dbReference type="PANTHER" id="PTHR11239">
    <property type="entry name" value="DNA-DIRECTED RNA POLYMERASE"/>
    <property type="match status" value="1"/>
</dbReference>
<dbReference type="EMBL" id="MU253890">
    <property type="protein sequence ID" value="KAG9244690.1"/>
    <property type="molecule type" value="Genomic_DNA"/>
</dbReference>
<evidence type="ECO:0000313" key="11">
    <source>
        <dbReference type="Proteomes" id="UP000887226"/>
    </source>
</evidence>
<feature type="binding site" evidence="6">
    <location>
        <position position="10"/>
    </location>
    <ligand>
        <name>Zn(2+)</name>
        <dbReference type="ChEBI" id="CHEBI:29105"/>
        <label>1</label>
    </ligand>
</feature>
<feature type="zinc finger region" description="C4-type" evidence="7">
    <location>
        <begin position="10"/>
        <end position="33"/>
    </location>
</feature>
<keyword evidence="4 5" id="KW-0804">Transcription</keyword>
<comment type="similarity">
    <text evidence="5">Belongs to the archaeal rpoM/eukaryotic RPA12/RPB9/RPC11 RNA polymerase family.</text>
</comment>
<dbReference type="Gene3D" id="2.20.25.10">
    <property type="match status" value="1"/>
</dbReference>
<dbReference type="GO" id="GO:0005736">
    <property type="term" value="C:RNA polymerase I complex"/>
    <property type="evidence" value="ECO:0007669"/>
    <property type="project" value="TreeGrafter"/>
</dbReference>
<comment type="function">
    <text evidence="5">DNA-dependent RNA polymerase catalyzes the transcription of DNA into RNA using the four ribonucleoside triphosphates as substrates.</text>
</comment>
<evidence type="ECO:0000256" key="1">
    <source>
        <dbReference type="ARBA" id="ARBA00022723"/>
    </source>
</evidence>
<sequence length="122" mass="13429">MAAIGSLVFCTDCGDLLESSTGNKETILVCACCGKENRDTASTTITTESKPSSFPSRLRQERSSIQTIQQEDREKDAKIAVSCPECEEKEVRYTSAQLRGADEGSTIFYTCPNCNNKWNTNN</sequence>
<dbReference type="PROSITE" id="PS01030">
    <property type="entry name" value="RNA_POL_M_15KD"/>
    <property type="match status" value="1"/>
</dbReference>
<evidence type="ECO:0000256" key="4">
    <source>
        <dbReference type="ARBA" id="ARBA00023163"/>
    </source>
</evidence>
<dbReference type="PIRSF" id="PIRSF005586">
    <property type="entry name" value="RNApol_RpoM"/>
    <property type="match status" value="1"/>
</dbReference>
<dbReference type="OrthoDB" id="10056816at2759"/>
<dbReference type="Proteomes" id="UP000887226">
    <property type="component" value="Unassembled WGS sequence"/>
</dbReference>
<keyword evidence="1 6" id="KW-0479">Metal-binding</keyword>
<evidence type="ECO:0000256" key="3">
    <source>
        <dbReference type="ARBA" id="ARBA00022833"/>
    </source>
</evidence>
<evidence type="ECO:0000256" key="8">
    <source>
        <dbReference type="SAM" id="MobiDB-lite"/>
    </source>
</evidence>
<comment type="subcellular location">
    <subcellularLocation>
        <location evidence="5">Nucleus</location>
    </subcellularLocation>
</comment>
<feature type="binding site" evidence="6">
    <location>
        <position position="30"/>
    </location>
    <ligand>
        <name>Zn(2+)</name>
        <dbReference type="ChEBI" id="CHEBI:29105"/>
        <label>1</label>
    </ligand>
</feature>
<feature type="binding site" evidence="6">
    <location>
        <position position="83"/>
    </location>
    <ligand>
        <name>Zn(2+)</name>
        <dbReference type="ChEBI" id="CHEBI:29105"/>
        <label>2</label>
    </ligand>
</feature>
<keyword evidence="11" id="KW-1185">Reference proteome</keyword>
<feature type="binding site" evidence="6">
    <location>
        <position position="114"/>
    </location>
    <ligand>
        <name>Zn(2+)</name>
        <dbReference type="ChEBI" id="CHEBI:29105"/>
        <label>2</label>
    </ligand>
</feature>
<evidence type="ECO:0000256" key="7">
    <source>
        <dbReference type="PIRSR" id="PIRSR005586-2"/>
    </source>
</evidence>
<dbReference type="PROSITE" id="PS51133">
    <property type="entry name" value="ZF_TFIIS_2"/>
    <property type="match status" value="1"/>
</dbReference>
<feature type="binding site" evidence="6">
    <location>
        <position position="13"/>
    </location>
    <ligand>
        <name>Zn(2+)</name>
        <dbReference type="ChEBI" id="CHEBI:29105"/>
        <label>1</label>
    </ligand>
</feature>
<dbReference type="InterPro" id="IPR019761">
    <property type="entry name" value="DNA-dir_RNA_pol-M_15_CS"/>
</dbReference>
<dbReference type="GO" id="GO:0003899">
    <property type="term" value="F:DNA-directed RNA polymerase activity"/>
    <property type="evidence" value="ECO:0007669"/>
    <property type="project" value="InterPro"/>
</dbReference>
<feature type="region of interest" description="Disordered" evidence="8">
    <location>
        <begin position="38"/>
        <end position="75"/>
    </location>
</feature>
<dbReference type="InterPro" id="IPR012164">
    <property type="entry name" value="Rpa12/Rpb9/Rpc10/TFS"/>
</dbReference>
<protein>
    <recommendedName>
        <fullName evidence="5">DNA-directed RNA polymerase subunit</fullName>
    </recommendedName>
</protein>
<organism evidence="10 11">
    <name type="scientific">Calycina marina</name>
    <dbReference type="NCBI Taxonomy" id="1763456"/>
    <lineage>
        <taxon>Eukaryota</taxon>
        <taxon>Fungi</taxon>
        <taxon>Dikarya</taxon>
        <taxon>Ascomycota</taxon>
        <taxon>Pezizomycotina</taxon>
        <taxon>Leotiomycetes</taxon>
        <taxon>Helotiales</taxon>
        <taxon>Pezizellaceae</taxon>
        <taxon>Calycina</taxon>
    </lineage>
</organism>
<evidence type="ECO:0000256" key="6">
    <source>
        <dbReference type="PIRSR" id="PIRSR005586-1"/>
    </source>
</evidence>
<feature type="binding site" evidence="6">
    <location>
        <position position="33"/>
    </location>
    <ligand>
        <name>Zn(2+)</name>
        <dbReference type="ChEBI" id="CHEBI:29105"/>
        <label>1</label>
    </ligand>
</feature>
<dbReference type="SUPFAM" id="SSF57783">
    <property type="entry name" value="Zinc beta-ribbon"/>
    <property type="match status" value="1"/>
</dbReference>
<evidence type="ECO:0000259" key="9">
    <source>
        <dbReference type="PROSITE" id="PS51133"/>
    </source>
</evidence>
<dbReference type="GO" id="GO:0006363">
    <property type="term" value="P:termination of RNA polymerase I transcription"/>
    <property type="evidence" value="ECO:0007669"/>
    <property type="project" value="TreeGrafter"/>
</dbReference>
<keyword evidence="5" id="KW-0539">Nucleus</keyword>
<feature type="binding site" evidence="6">
    <location>
        <position position="111"/>
    </location>
    <ligand>
        <name>Zn(2+)</name>
        <dbReference type="ChEBI" id="CHEBI:29105"/>
        <label>2</label>
    </ligand>
</feature>
<dbReference type="GO" id="GO:0008270">
    <property type="term" value="F:zinc ion binding"/>
    <property type="evidence" value="ECO:0007669"/>
    <property type="project" value="UniProtKB-KW"/>
</dbReference>
<accession>A0A9P7Z3L3</accession>
<feature type="binding site" evidence="6">
    <location>
        <position position="86"/>
    </location>
    <ligand>
        <name>Zn(2+)</name>
        <dbReference type="ChEBI" id="CHEBI:29105"/>
        <label>2</label>
    </ligand>
</feature>
<keyword evidence="2 7" id="KW-0863">Zinc-finger</keyword>
<evidence type="ECO:0000313" key="10">
    <source>
        <dbReference type="EMBL" id="KAG9244690.1"/>
    </source>
</evidence>
<keyword evidence="5" id="KW-0240">DNA-directed RNA polymerase</keyword>
<evidence type="ECO:0000256" key="5">
    <source>
        <dbReference type="PIRNR" id="PIRNR005586"/>
    </source>
</evidence>
<dbReference type="PANTHER" id="PTHR11239:SF14">
    <property type="entry name" value="DNA-DIRECTED RNA POLYMERASE I SUBUNIT RPA12"/>
    <property type="match status" value="1"/>
</dbReference>